<keyword evidence="2" id="KW-0808">Transferase</keyword>
<dbReference type="EMBL" id="JAVXZY010000016">
    <property type="protein sequence ID" value="MDT9002411.1"/>
    <property type="molecule type" value="Genomic_DNA"/>
</dbReference>
<protein>
    <submittedName>
        <fullName evidence="6">Methyltransferase</fullName>
    </submittedName>
</protein>
<keyword evidence="3" id="KW-0949">S-adenosyl-L-methionine</keyword>
<feature type="domain" description="O-methyltransferase C-terminal" evidence="4">
    <location>
        <begin position="139"/>
        <end position="353"/>
    </location>
</feature>
<comment type="caution">
    <text evidence="6">The sequence shown here is derived from an EMBL/GenBank/DDBJ whole genome shotgun (WGS) entry which is preliminary data.</text>
</comment>
<dbReference type="InterPro" id="IPR012967">
    <property type="entry name" value="COMT_dimerisation"/>
</dbReference>
<dbReference type="InterPro" id="IPR029063">
    <property type="entry name" value="SAM-dependent_MTases_sf"/>
</dbReference>
<dbReference type="Gene3D" id="1.10.10.10">
    <property type="entry name" value="Winged helix-like DNA-binding domain superfamily/Winged helix DNA-binding domain"/>
    <property type="match status" value="1"/>
</dbReference>
<dbReference type="PROSITE" id="PS51683">
    <property type="entry name" value="SAM_OMT_II"/>
    <property type="match status" value="1"/>
</dbReference>
<dbReference type="GO" id="GO:0032259">
    <property type="term" value="P:methylation"/>
    <property type="evidence" value="ECO:0007669"/>
    <property type="project" value="UniProtKB-KW"/>
</dbReference>
<evidence type="ECO:0000313" key="6">
    <source>
        <dbReference type="EMBL" id="MDT9002411.1"/>
    </source>
</evidence>
<dbReference type="RefSeq" id="WP_315653308.1">
    <property type="nucleotide sequence ID" value="NZ_JAVXZY010000016.1"/>
</dbReference>
<keyword evidence="1 6" id="KW-0489">Methyltransferase</keyword>
<dbReference type="Pfam" id="PF08100">
    <property type="entry name" value="Dimerisation"/>
    <property type="match status" value="1"/>
</dbReference>
<dbReference type="InterPro" id="IPR036388">
    <property type="entry name" value="WH-like_DNA-bd_sf"/>
</dbReference>
<evidence type="ECO:0000256" key="3">
    <source>
        <dbReference type="ARBA" id="ARBA00022691"/>
    </source>
</evidence>
<evidence type="ECO:0000259" key="4">
    <source>
        <dbReference type="Pfam" id="PF00891"/>
    </source>
</evidence>
<name>A0ABU3PIL6_9BURK</name>
<dbReference type="Pfam" id="PF00891">
    <property type="entry name" value="Methyltransf_2"/>
    <property type="match status" value="1"/>
</dbReference>
<evidence type="ECO:0000259" key="5">
    <source>
        <dbReference type="Pfam" id="PF08100"/>
    </source>
</evidence>
<dbReference type="Gene3D" id="3.40.50.150">
    <property type="entry name" value="Vaccinia Virus protein VP39"/>
    <property type="match status" value="1"/>
</dbReference>
<dbReference type="InterPro" id="IPR036390">
    <property type="entry name" value="WH_DNA-bd_sf"/>
</dbReference>
<dbReference type="SUPFAM" id="SSF46785">
    <property type="entry name" value="Winged helix' DNA-binding domain"/>
    <property type="match status" value="1"/>
</dbReference>
<feature type="domain" description="O-methyltransferase dimerisation" evidence="5">
    <location>
        <begin position="43"/>
        <end position="111"/>
    </location>
</feature>
<dbReference type="InterPro" id="IPR001077">
    <property type="entry name" value="COMT_C"/>
</dbReference>
<dbReference type="SUPFAM" id="SSF53335">
    <property type="entry name" value="S-adenosyl-L-methionine-dependent methyltransferases"/>
    <property type="match status" value="1"/>
</dbReference>
<evidence type="ECO:0000256" key="2">
    <source>
        <dbReference type="ARBA" id="ARBA00022679"/>
    </source>
</evidence>
<evidence type="ECO:0000313" key="7">
    <source>
        <dbReference type="Proteomes" id="UP001246372"/>
    </source>
</evidence>
<keyword evidence="7" id="KW-1185">Reference proteome</keyword>
<dbReference type="GO" id="GO:0008168">
    <property type="term" value="F:methyltransferase activity"/>
    <property type="evidence" value="ECO:0007669"/>
    <property type="project" value="UniProtKB-KW"/>
</dbReference>
<gene>
    <name evidence="6" type="ORF">RQP53_24230</name>
</gene>
<sequence length="374" mass="40966">MSSLQKQSLQAWAFGWAAALANRLQRLPNRLAPPPFRLIQIGSAFWQSRALHAAAELDIATLLGEQTLAIDTLAERAGAQADGLQRLLRFLAAIGIFELVAPGQVRNNRLSQPLRRDRPGSVRSMVLMHNSPAMSRPWYESLSASLRDGSVPFERCHGQSLYSHMDAKPEMAALFARAMDEVEALSGDSFATAFDWSRFRRLIDVGGSRGAKSAAILRRHPQLQALVIDRPVVVQQARDWWAAQPGSSCRERLQFEPGDLLSGPLPGARDAGDVYLLSAVLHGLDDGGAEALLRRLAHAVGSSGATVVLMELLMPEQGGDISACSFDMQMLMGTRGRIRTPSQWRSLLARAGMQWQQTVQLASFAQMLVLRPQA</sequence>
<accession>A0ABU3PIL6</accession>
<dbReference type="PIRSF" id="PIRSF005739">
    <property type="entry name" value="O-mtase"/>
    <property type="match status" value="1"/>
</dbReference>
<evidence type="ECO:0000256" key="1">
    <source>
        <dbReference type="ARBA" id="ARBA00022603"/>
    </source>
</evidence>
<organism evidence="6 7">
    <name type="scientific">Roseateles aquae</name>
    <dbReference type="NCBI Taxonomy" id="3077235"/>
    <lineage>
        <taxon>Bacteria</taxon>
        <taxon>Pseudomonadati</taxon>
        <taxon>Pseudomonadota</taxon>
        <taxon>Betaproteobacteria</taxon>
        <taxon>Burkholderiales</taxon>
        <taxon>Sphaerotilaceae</taxon>
        <taxon>Roseateles</taxon>
    </lineage>
</organism>
<dbReference type="Proteomes" id="UP001246372">
    <property type="component" value="Unassembled WGS sequence"/>
</dbReference>
<reference evidence="6" key="1">
    <citation type="submission" date="2023-09" db="EMBL/GenBank/DDBJ databases">
        <title>Paucibacter sp. APW11 Genome sequencing and assembly.</title>
        <authorList>
            <person name="Kim I."/>
        </authorList>
    </citation>
    <scope>NUCLEOTIDE SEQUENCE</scope>
    <source>
        <strain evidence="6">APW11</strain>
    </source>
</reference>
<dbReference type="PANTHER" id="PTHR43712">
    <property type="entry name" value="PUTATIVE (AFU_ORTHOLOGUE AFUA_4G14580)-RELATED"/>
    <property type="match status" value="1"/>
</dbReference>
<dbReference type="PANTHER" id="PTHR43712:SF2">
    <property type="entry name" value="O-METHYLTRANSFERASE CICE"/>
    <property type="match status" value="1"/>
</dbReference>
<proteinExistence type="predicted"/>
<dbReference type="InterPro" id="IPR016461">
    <property type="entry name" value="COMT-like"/>
</dbReference>